<comment type="caution">
    <text evidence="1">The sequence shown here is derived from an EMBL/GenBank/DDBJ whole genome shotgun (WGS) entry which is preliminary data.</text>
</comment>
<evidence type="ECO:0000313" key="2">
    <source>
        <dbReference type="Proteomes" id="UP001060085"/>
    </source>
</evidence>
<proteinExistence type="predicted"/>
<protein>
    <submittedName>
        <fullName evidence="1">Uncharacterized protein</fullName>
    </submittedName>
</protein>
<dbReference type="Proteomes" id="UP001060085">
    <property type="component" value="Linkage Group LG06"/>
</dbReference>
<reference evidence="2" key="1">
    <citation type="journal article" date="2023" name="Nat. Plants">
        <title>Single-cell RNA sequencing provides a high-resolution roadmap for understanding the multicellular compartmentation of specialized metabolism.</title>
        <authorList>
            <person name="Sun S."/>
            <person name="Shen X."/>
            <person name="Li Y."/>
            <person name="Li Y."/>
            <person name="Wang S."/>
            <person name="Li R."/>
            <person name="Zhang H."/>
            <person name="Shen G."/>
            <person name="Guo B."/>
            <person name="Wei J."/>
            <person name="Xu J."/>
            <person name="St-Pierre B."/>
            <person name="Chen S."/>
            <person name="Sun C."/>
        </authorList>
    </citation>
    <scope>NUCLEOTIDE SEQUENCE [LARGE SCALE GENOMIC DNA]</scope>
</reference>
<sequence>MRNPRFSVASIFLLSFVFLTFASFTSASNETFLECLNSNSDQNHPISSQIYSQTNASYSSVLYDYIRNLRFNLPTTPKPQFIVTALHVSHIQSAVVCGKRHGLQMRIRSGGHDYEGVSYVSNDPFFILDMFNFRAIHINVEEETAWVEVGVTTGELYYRIAEKSNVHGFPAGVCTTLGVGGHFSGGGYGTMIRKYGLSVDNIIDAQLVDVKGRLLNRASMGEDLFWAINGGGGASFGIIVAYKIRLVRVPPKVTVFQVARTYEQNATDIAHRWQEISPKLHEDLFIRMTIEVINGSRSGEKTVRSTFNALFLGNSTSLVSLMTKSFPELGVVQRDCIEMRWVESTLFWFGFPTGTSLEVLLNRIPQSRDYSKNKSDFLKKPMSKAEIDKLFKKMIELEYPFIQFNPYGGRMSQIQSFEKPFPHRGYLIKLQYITFWTQTGIEATNRYINLSRTLYDFMTPFVTKKPRQAFLNYRDFDIGINHQGQNSYFEGAVYGLKYYMGNFNRLVQIKTKVDPENFFRNEQSIPVFPSRGK</sequence>
<keyword evidence="2" id="KW-1185">Reference proteome</keyword>
<name>A0ACC0ACT8_CATRO</name>
<dbReference type="EMBL" id="CM044706">
    <property type="protein sequence ID" value="KAI5658085.1"/>
    <property type="molecule type" value="Genomic_DNA"/>
</dbReference>
<gene>
    <name evidence="1" type="ORF">M9H77_26878</name>
</gene>
<evidence type="ECO:0000313" key="1">
    <source>
        <dbReference type="EMBL" id="KAI5658085.1"/>
    </source>
</evidence>
<accession>A0ACC0ACT8</accession>
<organism evidence="1 2">
    <name type="scientific">Catharanthus roseus</name>
    <name type="common">Madagascar periwinkle</name>
    <name type="synonym">Vinca rosea</name>
    <dbReference type="NCBI Taxonomy" id="4058"/>
    <lineage>
        <taxon>Eukaryota</taxon>
        <taxon>Viridiplantae</taxon>
        <taxon>Streptophyta</taxon>
        <taxon>Embryophyta</taxon>
        <taxon>Tracheophyta</taxon>
        <taxon>Spermatophyta</taxon>
        <taxon>Magnoliopsida</taxon>
        <taxon>eudicotyledons</taxon>
        <taxon>Gunneridae</taxon>
        <taxon>Pentapetalae</taxon>
        <taxon>asterids</taxon>
        <taxon>lamiids</taxon>
        <taxon>Gentianales</taxon>
        <taxon>Apocynaceae</taxon>
        <taxon>Rauvolfioideae</taxon>
        <taxon>Vinceae</taxon>
        <taxon>Catharanthinae</taxon>
        <taxon>Catharanthus</taxon>
    </lineage>
</organism>